<sequence>FIPYDALSHEDVVARGAYGEISRAFWPEGEMEVALKGLHNDLTEDLVHEINNYSPDLENNKYYFVLQYANGGSLRNFLRQRFNELNWETKKRMAVEISNGLSVMHNNNIVHRDLHSGNVLIHNNQMKISDFGLSKYVNISPRSIIGGTVAYTDPQYLQDSRFIRDKASDVYSFGVLMWEISSGQTPYRGMGRNEIHQRVINGYREQPVNGTPLEYVTIYRQAWDSIESLRPSIQNIRFALSYMNMTPVYNDARSSVLHDPGPTLSIGINSIDERFHELRVIDPEDSDIMRSDVNTNITVPNPSDESICEPAAKGSRNAGNKYSLSKCNETLDRFIDYLENHVKRGLRDVPEKCAAAFHIYYEDTEGLEYHLEHGESGDDVSPFFNGDPLVVIAAQYCTTEKMVEIFEVLKRHNANFACANELRRTAFHIIYKNKLIFQKEIFRITLAQLCVNLKGIFKFLVENNCNVNARDFLGRPVISYFIAAKEKRDGYSSIIALLLESGANPNMTIKVRSSFIIPPDFKLHEEDDVLDTCSRNSLFLAIKHKWKVELFDLLLSFGVNEESLDNEGHSILLFALSEKNHDAMRWILENIPSASTKESLSEAIRKTKILSAERSLLKKWDGNDGKKNRENAKRNYERKKSIQLNRT</sequence>
<reference evidence="1" key="1">
    <citation type="submission" date="2021-06" db="EMBL/GenBank/DDBJ databases">
        <authorList>
            <person name="Kallberg Y."/>
            <person name="Tangrot J."/>
            <person name="Rosling A."/>
        </authorList>
    </citation>
    <scope>NUCLEOTIDE SEQUENCE</scope>
    <source>
        <strain evidence="1">CL356</strain>
    </source>
</reference>
<gene>
    <name evidence="1" type="ORF">ACOLOM_LOCUS5432</name>
</gene>
<accession>A0ACA9M656</accession>
<evidence type="ECO:0000313" key="1">
    <source>
        <dbReference type="EMBL" id="CAG8566541.1"/>
    </source>
</evidence>
<name>A0ACA9M656_9GLOM</name>
<dbReference type="Proteomes" id="UP000789525">
    <property type="component" value="Unassembled WGS sequence"/>
</dbReference>
<evidence type="ECO:0000313" key="2">
    <source>
        <dbReference type="Proteomes" id="UP000789525"/>
    </source>
</evidence>
<proteinExistence type="predicted"/>
<comment type="caution">
    <text evidence="1">The sequence shown here is derived from an EMBL/GenBank/DDBJ whole genome shotgun (WGS) entry which is preliminary data.</text>
</comment>
<dbReference type="EMBL" id="CAJVPT010010032">
    <property type="protein sequence ID" value="CAG8566541.1"/>
    <property type="molecule type" value="Genomic_DNA"/>
</dbReference>
<feature type="non-terminal residue" evidence="1">
    <location>
        <position position="1"/>
    </location>
</feature>
<organism evidence="1 2">
    <name type="scientific">Acaulospora colombiana</name>
    <dbReference type="NCBI Taxonomy" id="27376"/>
    <lineage>
        <taxon>Eukaryota</taxon>
        <taxon>Fungi</taxon>
        <taxon>Fungi incertae sedis</taxon>
        <taxon>Mucoromycota</taxon>
        <taxon>Glomeromycotina</taxon>
        <taxon>Glomeromycetes</taxon>
        <taxon>Diversisporales</taxon>
        <taxon>Acaulosporaceae</taxon>
        <taxon>Acaulospora</taxon>
    </lineage>
</organism>
<keyword evidence="2" id="KW-1185">Reference proteome</keyword>
<protein>
    <submittedName>
        <fullName evidence="1">14859_t:CDS:1</fullName>
    </submittedName>
</protein>